<feature type="transmembrane region" description="Helical" evidence="1">
    <location>
        <begin position="227"/>
        <end position="246"/>
    </location>
</feature>
<dbReference type="InterPro" id="IPR043128">
    <property type="entry name" value="Rev_trsase/Diguanyl_cyclase"/>
</dbReference>
<dbReference type="PANTHER" id="PTHR45138:SF9">
    <property type="entry name" value="DIGUANYLATE CYCLASE DGCM-RELATED"/>
    <property type="match status" value="1"/>
</dbReference>
<evidence type="ECO:0000313" key="4">
    <source>
        <dbReference type="Proteomes" id="UP001500320"/>
    </source>
</evidence>
<dbReference type="PROSITE" id="PS50887">
    <property type="entry name" value="GGDEF"/>
    <property type="match status" value="1"/>
</dbReference>
<dbReference type="PANTHER" id="PTHR45138">
    <property type="entry name" value="REGULATORY COMPONENTS OF SENSORY TRANSDUCTION SYSTEM"/>
    <property type="match status" value="1"/>
</dbReference>
<feature type="transmembrane region" description="Helical" evidence="1">
    <location>
        <begin position="166"/>
        <end position="189"/>
    </location>
</feature>
<dbReference type="Gene3D" id="3.30.70.270">
    <property type="match status" value="1"/>
</dbReference>
<accession>A0ABP6MPM5</accession>
<reference evidence="4" key="1">
    <citation type="journal article" date="2019" name="Int. J. Syst. Evol. Microbiol.">
        <title>The Global Catalogue of Microorganisms (GCM) 10K type strain sequencing project: providing services to taxonomists for standard genome sequencing and annotation.</title>
        <authorList>
            <consortium name="The Broad Institute Genomics Platform"/>
            <consortium name="The Broad Institute Genome Sequencing Center for Infectious Disease"/>
            <person name="Wu L."/>
            <person name="Ma J."/>
        </authorList>
    </citation>
    <scope>NUCLEOTIDE SEQUENCE [LARGE SCALE GENOMIC DNA]</scope>
    <source>
        <strain evidence="4">JCM 9373</strain>
    </source>
</reference>
<evidence type="ECO:0000259" key="2">
    <source>
        <dbReference type="PROSITE" id="PS50887"/>
    </source>
</evidence>
<dbReference type="CDD" id="cd01949">
    <property type="entry name" value="GGDEF"/>
    <property type="match status" value="1"/>
</dbReference>
<evidence type="ECO:0000256" key="1">
    <source>
        <dbReference type="SAM" id="Phobius"/>
    </source>
</evidence>
<feature type="transmembrane region" description="Helical" evidence="1">
    <location>
        <begin position="291"/>
        <end position="313"/>
    </location>
</feature>
<feature type="domain" description="GGDEF" evidence="2">
    <location>
        <begin position="350"/>
        <end position="482"/>
    </location>
</feature>
<dbReference type="InterPro" id="IPR029787">
    <property type="entry name" value="Nucleotide_cyclase"/>
</dbReference>
<organism evidence="3 4">
    <name type="scientific">Planomonospora alba</name>
    <dbReference type="NCBI Taxonomy" id="161354"/>
    <lineage>
        <taxon>Bacteria</taxon>
        <taxon>Bacillati</taxon>
        <taxon>Actinomycetota</taxon>
        <taxon>Actinomycetes</taxon>
        <taxon>Streptosporangiales</taxon>
        <taxon>Streptosporangiaceae</taxon>
        <taxon>Planomonospora</taxon>
    </lineage>
</organism>
<dbReference type="RefSeq" id="WP_344855946.1">
    <property type="nucleotide sequence ID" value="NZ_BAAAUT010000005.1"/>
</dbReference>
<feature type="transmembrane region" description="Helical" evidence="1">
    <location>
        <begin position="37"/>
        <end position="59"/>
    </location>
</feature>
<dbReference type="Pfam" id="PF00990">
    <property type="entry name" value="GGDEF"/>
    <property type="match status" value="1"/>
</dbReference>
<comment type="caution">
    <text evidence="3">The sequence shown here is derived from an EMBL/GenBank/DDBJ whole genome shotgun (WGS) entry which is preliminary data.</text>
</comment>
<feature type="transmembrane region" description="Helical" evidence="1">
    <location>
        <begin position="102"/>
        <end position="123"/>
    </location>
</feature>
<gene>
    <name evidence="3" type="ORF">GCM10010466_07790</name>
</gene>
<dbReference type="SUPFAM" id="SSF55073">
    <property type="entry name" value="Nucleotide cyclase"/>
    <property type="match status" value="1"/>
</dbReference>
<keyword evidence="1" id="KW-0812">Transmembrane</keyword>
<feature type="transmembrane region" description="Helical" evidence="1">
    <location>
        <begin position="135"/>
        <end position="154"/>
    </location>
</feature>
<protein>
    <recommendedName>
        <fullName evidence="2">GGDEF domain-containing protein</fullName>
    </recommendedName>
</protein>
<keyword evidence="1" id="KW-1133">Transmembrane helix</keyword>
<dbReference type="SMART" id="SM00267">
    <property type="entry name" value="GGDEF"/>
    <property type="match status" value="1"/>
</dbReference>
<keyword evidence="1" id="KW-0472">Membrane</keyword>
<feature type="transmembrane region" description="Helical" evidence="1">
    <location>
        <begin position="71"/>
        <end position="90"/>
    </location>
</feature>
<feature type="transmembrane region" description="Helical" evidence="1">
    <location>
        <begin position="12"/>
        <end position="31"/>
    </location>
</feature>
<dbReference type="InterPro" id="IPR000160">
    <property type="entry name" value="GGDEF_dom"/>
</dbReference>
<name>A0ABP6MPM5_9ACTN</name>
<feature type="transmembrane region" description="Helical" evidence="1">
    <location>
        <begin position="201"/>
        <end position="221"/>
    </location>
</feature>
<dbReference type="NCBIfam" id="TIGR00254">
    <property type="entry name" value="GGDEF"/>
    <property type="match status" value="1"/>
</dbReference>
<keyword evidence="4" id="KW-1185">Reference proteome</keyword>
<feature type="transmembrane region" description="Helical" evidence="1">
    <location>
        <begin position="267"/>
        <end position="285"/>
    </location>
</feature>
<evidence type="ECO:0000313" key="3">
    <source>
        <dbReference type="EMBL" id="GAA3119401.1"/>
    </source>
</evidence>
<dbReference type="InterPro" id="IPR050469">
    <property type="entry name" value="Diguanylate_Cyclase"/>
</dbReference>
<sequence length="485" mass="51916">MRSDPAPPPHARTWLAYLLPGLVGTGVLHVLQHLDASGTTAMIAAVVPGVAASVTVIVGIGRHRPAHGLPWLLLAAGQLSVALGAFAFHLRREEWTPDAGPGLPTVLFLLAYPLTAAAVLMFLRQRGLMWTLADGIDAAIIVVGAGLPLWTMVLSPVMADPHRSAAAVWVAIYPAMDLVLLLMAVRLILGNAARTTAHWLLYAYGTLIFLADTTYALQRILGHGHSHLADLLWLSAPLVLAAAALHPSMTRLDRHAACAPVTGTGRLIIVAATCLAPPCFLYLQHVRGTPVHIPTLAAGCVIVFALMLTRMTLLLQAQRRLALTDALTGLYTRRFLEEVLGRRATTASRAINGLLVVDIDHFKWINDTYGHSVGDAVLQEVADRLRADLRSDDIAVRYGGEEFLVLLHDCDPAHLHELGERIRRSISRAPVPTGGTPVAVTVSIGAAVRRPGQGIAGLIDTADEALYAAKRSGRNRLVMNLPVIG</sequence>
<dbReference type="EMBL" id="BAAAUT010000005">
    <property type="protein sequence ID" value="GAA3119401.1"/>
    <property type="molecule type" value="Genomic_DNA"/>
</dbReference>
<dbReference type="Proteomes" id="UP001500320">
    <property type="component" value="Unassembled WGS sequence"/>
</dbReference>
<proteinExistence type="predicted"/>